<reference evidence="3" key="1">
    <citation type="submission" date="2022-02" db="EMBL/GenBank/DDBJ databases">
        <title>Atlantic sturgeon de novo genome assembly.</title>
        <authorList>
            <person name="Stock M."/>
            <person name="Klopp C."/>
            <person name="Guiguen Y."/>
            <person name="Cabau C."/>
            <person name="Parinello H."/>
            <person name="Santidrian Yebra-Pimentel E."/>
            <person name="Kuhl H."/>
            <person name="Dirks R.P."/>
            <person name="Guessner J."/>
            <person name="Wuertz S."/>
            <person name="Du K."/>
            <person name="Schartl M."/>
        </authorList>
    </citation>
    <scope>NUCLEOTIDE SEQUENCE</scope>
    <source>
        <strain evidence="3">STURGEONOMICS-FGT-2020</strain>
        <tissue evidence="3">Whole blood</tissue>
    </source>
</reference>
<feature type="compositionally biased region" description="Acidic residues" evidence="1">
    <location>
        <begin position="270"/>
        <end position="283"/>
    </location>
</feature>
<protein>
    <recommendedName>
        <fullName evidence="2">PiggyBac transposable element-derived protein domain-containing protein</fullName>
    </recommendedName>
</protein>
<dbReference type="Pfam" id="PF13843">
    <property type="entry name" value="DDE_Tnp_1_7"/>
    <property type="match status" value="1"/>
</dbReference>
<gene>
    <name evidence="3" type="ORF">AOXY_G27479</name>
</gene>
<feature type="compositionally biased region" description="Acidic residues" evidence="1">
    <location>
        <begin position="297"/>
        <end position="309"/>
    </location>
</feature>
<feature type="domain" description="PiggyBac transposable element-derived protein" evidence="2">
    <location>
        <begin position="350"/>
        <end position="440"/>
    </location>
</feature>
<dbReference type="InterPro" id="IPR029526">
    <property type="entry name" value="PGBD"/>
</dbReference>
<evidence type="ECO:0000313" key="4">
    <source>
        <dbReference type="Proteomes" id="UP001230051"/>
    </source>
</evidence>
<keyword evidence="4" id="KW-1185">Reference proteome</keyword>
<dbReference type="AlphaFoldDB" id="A0AAD8CTJ6"/>
<evidence type="ECO:0000313" key="3">
    <source>
        <dbReference type="EMBL" id="KAK1155113.1"/>
    </source>
</evidence>
<feature type="compositionally biased region" description="Basic and acidic residues" evidence="1">
    <location>
        <begin position="126"/>
        <end position="135"/>
    </location>
</feature>
<dbReference type="PANTHER" id="PTHR47272">
    <property type="entry name" value="DDE_TNP_1_7 DOMAIN-CONTAINING PROTEIN"/>
    <property type="match status" value="1"/>
</dbReference>
<dbReference type="EMBL" id="JAGXEW010000032">
    <property type="protein sequence ID" value="KAK1155113.1"/>
    <property type="molecule type" value="Genomic_DNA"/>
</dbReference>
<dbReference type="Proteomes" id="UP001230051">
    <property type="component" value="Unassembled WGS sequence"/>
</dbReference>
<feature type="region of interest" description="Disordered" evidence="1">
    <location>
        <begin position="96"/>
        <end position="324"/>
    </location>
</feature>
<feature type="compositionally biased region" description="Gly residues" evidence="1">
    <location>
        <begin position="163"/>
        <end position="174"/>
    </location>
</feature>
<feature type="region of interest" description="Disordered" evidence="1">
    <location>
        <begin position="702"/>
        <end position="732"/>
    </location>
</feature>
<organism evidence="3 4">
    <name type="scientific">Acipenser oxyrinchus oxyrinchus</name>
    <dbReference type="NCBI Taxonomy" id="40147"/>
    <lineage>
        <taxon>Eukaryota</taxon>
        <taxon>Metazoa</taxon>
        <taxon>Chordata</taxon>
        <taxon>Craniata</taxon>
        <taxon>Vertebrata</taxon>
        <taxon>Euteleostomi</taxon>
        <taxon>Actinopterygii</taxon>
        <taxon>Chondrostei</taxon>
        <taxon>Acipenseriformes</taxon>
        <taxon>Acipenseridae</taxon>
        <taxon>Acipenser</taxon>
    </lineage>
</organism>
<proteinExistence type="predicted"/>
<comment type="caution">
    <text evidence="3">The sequence shown here is derived from an EMBL/GenBank/DDBJ whole genome shotgun (WGS) entry which is preliminary data.</text>
</comment>
<name>A0AAD8CTJ6_ACIOX</name>
<sequence>MVVSVFQLKEEEEEELALDAATLGGPGLHPPLPVSGSSSSLGGAVLEGSREVPLGADLGCVELNGGPSVETGESGRGVLEMEGGLVLLGCVKQEEVEREGGEAALMTEEEEEERGASQQSLSLPVEHLDRVDPHPGLEQMEAGTPLTEREPHAPAERELRPGSGPGSGSGGDPGGQESRAGRAGAGRELRRGPGSKGSREGERQRGREADCADGGSDRDAGQAERPQRQSGVCVTEASRETGGLGSRRKKPPLQCQQEELLDSLARSSEVEEDSDRSDSEVEGEAAVLARYSTAGDTSEEEEEEEEEEDQHGNNEEPAAHQWKKTSAQTALLFRDQGDPSLPPLHSAPLSPSQYFRQYFSWELWESVAQQSSSTQAGGAAERVSARDVCVFIGANIVMGTLKLPSLRLYWSASTQIPMISERISRERFSSLGGTLRVSGCEGEAGGRLWRVGPALDSVRRACRRLPRETVCAVTERAVPLTLKHRGGGRGGAALRVSLLLGGASGLVLDLQLGGGPLSRSDAVAQLAETIPGDGGHIVLLPRAAPRTLERLLRGGVRSSGAVEGGRLGGLAGELLGAGGGGGGGEQEAVVRGDGRLALVRCRGRVFASTRLVGEPPSGGRGAAEAMARDRRLFEETVGRQGALGELYGAPSPWRRWGVTVLLYLVDLALLNSWLEYRRDCGSRRGISLMAFRMQVAEDLLRSGAKPESRARKRPGSEEEEGGGGVEMKRPALSLPLPPSPAAELRYDGAAHWPEQLERAGGCGFESCARTTSVSCIKCRVFLCIATRDNCFLKFHNK</sequence>
<dbReference type="PANTHER" id="PTHR47272:SF2">
    <property type="entry name" value="PIGGYBAC TRANSPOSABLE ELEMENT-DERIVED PROTEIN 3-LIKE"/>
    <property type="match status" value="1"/>
</dbReference>
<accession>A0AAD8CTJ6</accession>
<feature type="compositionally biased region" description="Basic and acidic residues" evidence="1">
    <location>
        <begin position="147"/>
        <end position="160"/>
    </location>
</feature>
<evidence type="ECO:0000256" key="1">
    <source>
        <dbReference type="SAM" id="MobiDB-lite"/>
    </source>
</evidence>
<feature type="compositionally biased region" description="Basic and acidic residues" evidence="1">
    <location>
        <begin position="185"/>
        <end position="227"/>
    </location>
</feature>
<evidence type="ECO:0000259" key="2">
    <source>
        <dbReference type="Pfam" id="PF13843"/>
    </source>
</evidence>